<dbReference type="EMBL" id="JAGRRH010000018">
    <property type="protein sequence ID" value="KAG7350632.1"/>
    <property type="molecule type" value="Genomic_DNA"/>
</dbReference>
<feature type="domain" description="DUF6824" evidence="2">
    <location>
        <begin position="127"/>
        <end position="210"/>
    </location>
</feature>
<feature type="compositionally biased region" description="Polar residues" evidence="1">
    <location>
        <begin position="40"/>
        <end position="50"/>
    </location>
</feature>
<dbReference type="InterPro" id="IPR049227">
    <property type="entry name" value="DUF6824"/>
</dbReference>
<organism evidence="3 4">
    <name type="scientific">Nitzschia inconspicua</name>
    <dbReference type="NCBI Taxonomy" id="303405"/>
    <lineage>
        <taxon>Eukaryota</taxon>
        <taxon>Sar</taxon>
        <taxon>Stramenopiles</taxon>
        <taxon>Ochrophyta</taxon>
        <taxon>Bacillariophyta</taxon>
        <taxon>Bacillariophyceae</taxon>
        <taxon>Bacillariophycidae</taxon>
        <taxon>Bacillariales</taxon>
        <taxon>Bacillariaceae</taxon>
        <taxon>Nitzschia</taxon>
    </lineage>
</organism>
<feature type="compositionally biased region" description="Low complexity" evidence="1">
    <location>
        <begin position="250"/>
        <end position="264"/>
    </location>
</feature>
<reference evidence="3" key="1">
    <citation type="journal article" date="2021" name="Sci. Rep.">
        <title>Diploid genomic architecture of Nitzschia inconspicua, an elite biomass production diatom.</title>
        <authorList>
            <person name="Oliver A."/>
            <person name="Podell S."/>
            <person name="Pinowska A."/>
            <person name="Traller J.C."/>
            <person name="Smith S.R."/>
            <person name="McClure R."/>
            <person name="Beliaev A."/>
            <person name="Bohutskyi P."/>
            <person name="Hill E.A."/>
            <person name="Rabines A."/>
            <person name="Zheng H."/>
            <person name="Allen L.Z."/>
            <person name="Kuo A."/>
            <person name="Grigoriev I.V."/>
            <person name="Allen A.E."/>
            <person name="Hazlebeck D."/>
            <person name="Allen E.E."/>
        </authorList>
    </citation>
    <scope>NUCLEOTIDE SEQUENCE</scope>
    <source>
        <strain evidence="3">Hildebrandi</strain>
    </source>
</reference>
<dbReference type="Pfam" id="PF20710">
    <property type="entry name" value="DUF6824"/>
    <property type="match status" value="1"/>
</dbReference>
<dbReference type="AlphaFoldDB" id="A0A9K3KW93"/>
<dbReference type="OrthoDB" id="46330at2759"/>
<comment type="caution">
    <text evidence="3">The sequence shown here is derived from an EMBL/GenBank/DDBJ whole genome shotgun (WGS) entry which is preliminary data.</text>
</comment>
<keyword evidence="4" id="KW-1185">Reference proteome</keyword>
<evidence type="ECO:0000313" key="3">
    <source>
        <dbReference type="EMBL" id="KAG7350632.1"/>
    </source>
</evidence>
<gene>
    <name evidence="3" type="ORF">IV203_009992</name>
</gene>
<feature type="compositionally biased region" description="Acidic residues" evidence="1">
    <location>
        <begin position="60"/>
        <end position="81"/>
    </location>
</feature>
<evidence type="ECO:0000259" key="2">
    <source>
        <dbReference type="Pfam" id="PF20710"/>
    </source>
</evidence>
<evidence type="ECO:0000313" key="4">
    <source>
        <dbReference type="Proteomes" id="UP000693970"/>
    </source>
</evidence>
<name>A0A9K3KW93_9STRA</name>
<proteinExistence type="predicted"/>
<feature type="compositionally biased region" description="Basic and acidic residues" evidence="1">
    <location>
        <begin position="1"/>
        <end position="22"/>
    </location>
</feature>
<sequence>MSAVIKKDPPRQQETDPGEHSSNEVLPESLQDSHQRQNDDSGPTESNVTRSLDHDSRENDQEEADDEGDDQDDSDKDDGDDANPKKKAKTEQLDSVRTIPGFDLPMDTSSTIIPPSNEGTAIFNEHDVLSGRGGGTNVHFGNRSFRDIINRYREIYLKSKKNDKPAISRAIVKEIRSRGGRFLKKNEKDKLYYEIGDAQAREKTSQALRQRAPEMRKLMFEQQQMGAPGSGIPNLMGGIGILHSQPPPSNGTSAAGPGSSTTGAAAVAATDAGFGHSSVPNGNAYPDEQFRMALPLLNGMHPNFAAGLQAGMEFHHSALMASAAGATSSGRLMGANGYSPAFYHGMMAGMGISGGAVNMGVGGNTDNIQNAHAGGTEAPQQGDMGADQHQRSGRHPHSNSTQGM</sequence>
<reference evidence="3" key="2">
    <citation type="submission" date="2021-04" db="EMBL/GenBank/DDBJ databases">
        <authorList>
            <person name="Podell S."/>
        </authorList>
    </citation>
    <scope>NUCLEOTIDE SEQUENCE</scope>
    <source>
        <strain evidence="3">Hildebrandi</strain>
    </source>
</reference>
<feature type="region of interest" description="Disordered" evidence="1">
    <location>
        <begin position="1"/>
        <end position="107"/>
    </location>
</feature>
<feature type="region of interest" description="Disordered" evidence="1">
    <location>
        <begin position="244"/>
        <end position="264"/>
    </location>
</feature>
<protein>
    <recommendedName>
        <fullName evidence="2">DUF6824 domain-containing protein</fullName>
    </recommendedName>
</protein>
<dbReference type="Proteomes" id="UP000693970">
    <property type="component" value="Unassembled WGS sequence"/>
</dbReference>
<feature type="region of interest" description="Disordered" evidence="1">
    <location>
        <begin position="367"/>
        <end position="404"/>
    </location>
</feature>
<accession>A0A9K3KW93</accession>
<evidence type="ECO:0000256" key="1">
    <source>
        <dbReference type="SAM" id="MobiDB-lite"/>
    </source>
</evidence>